<evidence type="ECO:0000313" key="2">
    <source>
        <dbReference type="Proteomes" id="UP001241537"/>
    </source>
</evidence>
<dbReference type="EMBL" id="JAUSTO010000020">
    <property type="protein sequence ID" value="MDQ0153451.1"/>
    <property type="molecule type" value="Genomic_DNA"/>
</dbReference>
<protein>
    <submittedName>
        <fullName evidence="1">Uncharacterized protein</fullName>
    </submittedName>
</protein>
<evidence type="ECO:0000313" key="1">
    <source>
        <dbReference type="EMBL" id="MDQ0153451.1"/>
    </source>
</evidence>
<reference evidence="1" key="1">
    <citation type="submission" date="2023-07" db="EMBL/GenBank/DDBJ databases">
        <title>Genomic Encyclopedia of Type Strains, Phase IV (KMG-IV): sequencing the most valuable type-strain genomes for metagenomic binning, comparative biology and taxonomic classification.</title>
        <authorList>
            <person name="Goeker M."/>
        </authorList>
    </citation>
    <scope>NUCLEOTIDE SEQUENCE</scope>
    <source>
        <strain evidence="1">DSM 19659</strain>
    </source>
</reference>
<dbReference type="AlphaFoldDB" id="A0AAE3VBV7"/>
<comment type="caution">
    <text evidence="1">The sequence shown here is derived from an EMBL/GenBank/DDBJ whole genome shotgun (WGS) entry which is preliminary data.</text>
</comment>
<name>A0AAE3VBV7_9FIRM</name>
<accession>A0AAE3VBV7</accession>
<sequence length="110" mass="12046">MNNPVEKFEGQSVLAAEIINLLAPLTVLLSNRRAAVTKPIAMLLRFLQTGKTSSVVLWDMTENAAMREMHDLSVRICTIEYSAHNGPPSGLSSTGDFFPAVMYTVTNDMS</sequence>
<dbReference type="Proteomes" id="UP001241537">
    <property type="component" value="Unassembled WGS sequence"/>
</dbReference>
<keyword evidence="2" id="KW-1185">Reference proteome</keyword>
<proteinExistence type="predicted"/>
<gene>
    <name evidence="1" type="ORF">J2S20_002171</name>
</gene>
<organism evidence="1 2">
    <name type="scientific">Moryella indoligenes</name>
    <dbReference type="NCBI Taxonomy" id="371674"/>
    <lineage>
        <taxon>Bacteria</taxon>
        <taxon>Bacillati</taxon>
        <taxon>Bacillota</taxon>
        <taxon>Clostridia</taxon>
        <taxon>Lachnospirales</taxon>
        <taxon>Lachnospiraceae</taxon>
        <taxon>Moryella</taxon>
    </lineage>
</organism>